<feature type="domain" description="Glycosyltransferase RgtA/B/C/D-like" evidence="10">
    <location>
        <begin position="92"/>
        <end position="249"/>
    </location>
</feature>
<evidence type="ECO:0000256" key="3">
    <source>
        <dbReference type="ARBA" id="ARBA00022676"/>
    </source>
</evidence>
<feature type="transmembrane region" description="Helical" evidence="9">
    <location>
        <begin position="196"/>
        <end position="221"/>
    </location>
</feature>
<evidence type="ECO:0000256" key="7">
    <source>
        <dbReference type="ARBA" id="ARBA00023136"/>
    </source>
</evidence>
<evidence type="ECO:0000256" key="6">
    <source>
        <dbReference type="ARBA" id="ARBA00022989"/>
    </source>
</evidence>
<dbReference type="InterPro" id="IPR038731">
    <property type="entry name" value="RgtA/B/C-like"/>
</dbReference>
<organism evidence="12 13">
    <name type="scientific">Actinomadura napierensis</name>
    <dbReference type="NCBI Taxonomy" id="267854"/>
    <lineage>
        <taxon>Bacteria</taxon>
        <taxon>Bacillati</taxon>
        <taxon>Actinomycetota</taxon>
        <taxon>Actinomycetes</taxon>
        <taxon>Streptosporangiales</taxon>
        <taxon>Thermomonosporaceae</taxon>
        <taxon>Actinomadura</taxon>
    </lineage>
</organism>
<keyword evidence="5 9" id="KW-0812">Transmembrane</keyword>
<feature type="transmembrane region" description="Helical" evidence="9">
    <location>
        <begin position="233"/>
        <end position="253"/>
    </location>
</feature>
<keyword evidence="2" id="KW-1003">Cell membrane</keyword>
<feature type="compositionally biased region" description="Gly residues" evidence="8">
    <location>
        <begin position="564"/>
        <end position="577"/>
    </location>
</feature>
<reference evidence="13" key="1">
    <citation type="journal article" date="2019" name="Int. J. Syst. Evol. Microbiol.">
        <title>The Global Catalogue of Microorganisms (GCM) 10K type strain sequencing project: providing services to taxonomists for standard genome sequencing and annotation.</title>
        <authorList>
            <consortium name="The Broad Institute Genomics Platform"/>
            <consortium name="The Broad Institute Genome Sequencing Center for Infectious Disease"/>
            <person name="Wu L."/>
            <person name="Ma J."/>
        </authorList>
    </citation>
    <scope>NUCLEOTIDE SEQUENCE [LARGE SCALE GENOMIC DNA]</scope>
    <source>
        <strain evidence="13">JCM 13850</strain>
    </source>
</reference>
<keyword evidence="6 9" id="KW-1133">Transmembrane helix</keyword>
<evidence type="ECO:0000256" key="8">
    <source>
        <dbReference type="SAM" id="MobiDB-lite"/>
    </source>
</evidence>
<keyword evidence="13" id="KW-1185">Reference proteome</keyword>
<feature type="transmembrane region" description="Helical" evidence="9">
    <location>
        <begin position="467"/>
        <end position="488"/>
    </location>
</feature>
<dbReference type="EMBL" id="BAAAMR010000208">
    <property type="protein sequence ID" value="GAA2170865.1"/>
    <property type="molecule type" value="Genomic_DNA"/>
</dbReference>
<dbReference type="PANTHER" id="PTHR33908">
    <property type="entry name" value="MANNOSYLTRANSFERASE YKCB-RELATED"/>
    <property type="match status" value="1"/>
</dbReference>
<proteinExistence type="predicted"/>
<evidence type="ECO:0000256" key="9">
    <source>
        <dbReference type="SAM" id="Phobius"/>
    </source>
</evidence>
<feature type="transmembrane region" description="Helical" evidence="9">
    <location>
        <begin position="142"/>
        <end position="160"/>
    </location>
</feature>
<comment type="subcellular location">
    <subcellularLocation>
        <location evidence="1">Cell membrane</location>
        <topology evidence="1">Multi-pass membrane protein</topology>
    </subcellularLocation>
</comment>
<feature type="transmembrane region" description="Helical" evidence="9">
    <location>
        <begin position="103"/>
        <end position="130"/>
    </location>
</feature>
<dbReference type="Proteomes" id="UP001501020">
    <property type="component" value="Unassembled WGS sequence"/>
</dbReference>
<dbReference type="Pfam" id="PF24878">
    <property type="entry name" value="YkcB_C"/>
    <property type="match status" value="1"/>
</dbReference>
<evidence type="ECO:0000313" key="12">
    <source>
        <dbReference type="EMBL" id="GAA2170865.1"/>
    </source>
</evidence>
<feature type="transmembrane region" description="Helical" evidence="9">
    <location>
        <begin position="409"/>
        <end position="426"/>
    </location>
</feature>
<comment type="caution">
    <text evidence="12">The sequence shown here is derived from an EMBL/GenBank/DDBJ whole genome shotgun (WGS) entry which is preliminary data.</text>
</comment>
<accession>A0ABP5M9K8</accession>
<evidence type="ECO:0000313" key="13">
    <source>
        <dbReference type="Proteomes" id="UP001501020"/>
    </source>
</evidence>
<feature type="transmembrane region" description="Helical" evidence="9">
    <location>
        <begin position="438"/>
        <end position="460"/>
    </location>
</feature>
<gene>
    <name evidence="12" type="ORF">GCM10009727_95640</name>
</gene>
<evidence type="ECO:0000256" key="5">
    <source>
        <dbReference type="ARBA" id="ARBA00022692"/>
    </source>
</evidence>
<keyword evidence="7 9" id="KW-0472">Membrane</keyword>
<evidence type="ECO:0000259" key="11">
    <source>
        <dbReference type="Pfam" id="PF24878"/>
    </source>
</evidence>
<evidence type="ECO:0000259" key="10">
    <source>
        <dbReference type="Pfam" id="PF13231"/>
    </source>
</evidence>
<keyword evidence="3" id="KW-0328">Glycosyltransferase</keyword>
<evidence type="ECO:0000256" key="1">
    <source>
        <dbReference type="ARBA" id="ARBA00004651"/>
    </source>
</evidence>
<feature type="transmembrane region" description="Helical" evidence="9">
    <location>
        <begin position="352"/>
        <end position="369"/>
    </location>
</feature>
<dbReference type="InterPro" id="IPR056785">
    <property type="entry name" value="YkcA/B-like_C"/>
</dbReference>
<dbReference type="RefSeq" id="WP_344284901.1">
    <property type="nucleotide sequence ID" value="NZ_BAAAMR010000208.1"/>
</dbReference>
<evidence type="ECO:0000256" key="2">
    <source>
        <dbReference type="ARBA" id="ARBA00022475"/>
    </source>
</evidence>
<feature type="transmembrane region" description="Helical" evidence="9">
    <location>
        <begin position="321"/>
        <end position="340"/>
    </location>
</feature>
<dbReference type="Pfam" id="PF13231">
    <property type="entry name" value="PMT_2"/>
    <property type="match status" value="1"/>
</dbReference>
<feature type="compositionally biased region" description="Gly residues" evidence="8">
    <location>
        <begin position="506"/>
        <end position="538"/>
    </location>
</feature>
<protein>
    <submittedName>
        <fullName evidence="12">Glycosyltransferase family 39 protein</fullName>
    </submittedName>
</protein>
<dbReference type="PANTHER" id="PTHR33908:SF3">
    <property type="entry name" value="UNDECAPRENYL PHOSPHATE-ALPHA-4-AMINO-4-DEOXY-L-ARABINOSE ARABINOSYL TRANSFERASE"/>
    <property type="match status" value="1"/>
</dbReference>
<name>A0ABP5M9K8_9ACTN</name>
<feature type="compositionally biased region" description="Polar residues" evidence="8">
    <location>
        <begin position="491"/>
        <end position="502"/>
    </location>
</feature>
<keyword evidence="4" id="KW-0808">Transferase</keyword>
<feature type="transmembrane region" description="Helical" evidence="9">
    <location>
        <begin position="375"/>
        <end position="397"/>
    </location>
</feature>
<sequence>MTQTLPAPAAGTAAPAPGGRIRRLLLGAPGDPRWSRPALWAILALAAALYAWDLNSGGYANSYYSAAVKSGTQSWKAFFFGSLDAGNYITVDKPPMALWAQELLARVIGFGTPALLLPQVIEGVAAVAILHATVRRAFGHPAALIAAAVLALTPITVAINRDNNPDTLLVLLLVAAAWACQRAIDTGRLRPLLLSAFLIGCGFNTKMLQAFLVVPAFAAVYLIAARPGIVRRLAHLVAAGAVLAASSAWWMLIVDAVPAGRRPYIGGSTDGTVWDLVIGYNGLGRVFGENNGPGGGRGGGASFGGQAGAGRLFNDIVGGQISWLIPFAVIALAACLVLLWKRPRTDLARAALLLWGGWLAVHYVIFSFAEGTFHPYYTTALGPAIAALTGAGGALLFGAGRRTARLTWVWPPALSAAVAVTGAWAFTLLNRTPSWQPWLRWTIAAAAVLAVAGLLIGRFVRRAGTRAAVAGAALAVVATLAGPGAYAVSAASTASNGTNPQAGPSTGSGPGGMGGGPGGMPGGFKGRAPGGAPGGQNSGGPRQNAEAGGQTPGTRGDWSRRSGGMRGGFGGGPGGGETSTQMISYLEKNQGNATWLLAVSSAQSAGSIILSTGRPVIAMGGFTGSDPAMTVAKLQQYVKDGRLRYILLGGGMGPGGGDASVTAWVQKNGTLVKPAEYGGTSTSGSTGAQLYRLG</sequence>
<feature type="region of interest" description="Disordered" evidence="8">
    <location>
        <begin position="491"/>
        <end position="580"/>
    </location>
</feature>
<feature type="domain" description="Putative mannosyltransferase YkcA/B-like C-terminal" evidence="11">
    <location>
        <begin position="582"/>
        <end position="668"/>
    </location>
</feature>
<dbReference type="InterPro" id="IPR050297">
    <property type="entry name" value="LipidA_mod_glycosyltrf_83"/>
</dbReference>
<evidence type="ECO:0000256" key="4">
    <source>
        <dbReference type="ARBA" id="ARBA00022679"/>
    </source>
</evidence>